<feature type="domain" description="UDP-N-acetylglucosamine 2-epimerase" evidence="1">
    <location>
        <begin position="21"/>
        <end position="363"/>
    </location>
</feature>
<dbReference type="SUPFAM" id="SSF53756">
    <property type="entry name" value="UDP-Glycosyltransferase/glycogen phosphorylase"/>
    <property type="match status" value="1"/>
</dbReference>
<dbReference type="PANTHER" id="PTHR43174:SF3">
    <property type="entry name" value="UDP-N-ACETYLGLUCOSAMINE 2-EPIMERASE"/>
    <property type="match status" value="1"/>
</dbReference>
<accession>A0A1G9WUQ3</accession>
<dbReference type="InterPro" id="IPR020004">
    <property type="entry name" value="UDP-GlcNAc_Epase"/>
</dbReference>
<sequence>MKVSVLTSSRADYSIYLPLLKALRRDPYFDLNIIAFGTHLSSNYGKTIDQITKDGFTVSKQVESMPSGDHSVDISEAMGKTLVNFSKIWENDDSDLVFALGDRFEMFAACASSVPFMKRIAHIHGGEITLGAIDDTFRNCISHMSTFHFATTDFYRDRLRALMGTDRHIYNVGALSIDNLRSLELMSLSAFKKKFKIDLEIPSVLITFHPETVNYEMNEFYIKELIQALNEVKNYQFIFTMPNADTMGSVIRMHIHEFLKQNSNVIAVESFGTIGYLTCMKYCSFMLGNTSSGFVEASYFPKYVINLGKRQEGRIISENIQNCEIRKDDILHHIHTYTQFKMPSVISLYGNGDTANKIVSIIKSENIE</sequence>
<dbReference type="Pfam" id="PF02350">
    <property type="entry name" value="Epimerase_2"/>
    <property type="match status" value="1"/>
</dbReference>
<dbReference type="PANTHER" id="PTHR43174">
    <property type="entry name" value="UDP-N-ACETYLGLUCOSAMINE 2-EPIMERASE"/>
    <property type="match status" value="1"/>
</dbReference>
<dbReference type="NCBIfam" id="TIGR03568">
    <property type="entry name" value="NeuC_NnaA"/>
    <property type="match status" value="1"/>
</dbReference>
<dbReference type="AlphaFoldDB" id="A0A1G9WUQ3"/>
<evidence type="ECO:0000313" key="3">
    <source>
        <dbReference type="Proteomes" id="UP000199226"/>
    </source>
</evidence>
<dbReference type="RefSeq" id="WP_221406355.1">
    <property type="nucleotide sequence ID" value="NZ_FNHH01000027.1"/>
</dbReference>
<dbReference type="Proteomes" id="UP000199226">
    <property type="component" value="Unassembled WGS sequence"/>
</dbReference>
<organism evidence="2 3">
    <name type="scientific">Daejeonella rubra</name>
    <dbReference type="NCBI Taxonomy" id="990371"/>
    <lineage>
        <taxon>Bacteria</taxon>
        <taxon>Pseudomonadati</taxon>
        <taxon>Bacteroidota</taxon>
        <taxon>Sphingobacteriia</taxon>
        <taxon>Sphingobacteriales</taxon>
        <taxon>Sphingobacteriaceae</taxon>
        <taxon>Daejeonella</taxon>
    </lineage>
</organism>
<dbReference type="STRING" id="990371.SAMN05421813_1277"/>
<proteinExistence type="predicted"/>
<gene>
    <name evidence="2" type="ORF">SAMN05421813_1277</name>
</gene>
<protein>
    <submittedName>
        <fullName evidence="2">GDP/UDP-N,N'-diacetylbacillosamine 2-epimerase (Hydrolysing)</fullName>
    </submittedName>
</protein>
<name>A0A1G9WUQ3_9SPHI</name>
<dbReference type="Gene3D" id="3.40.50.2000">
    <property type="entry name" value="Glycogen Phosphorylase B"/>
    <property type="match status" value="2"/>
</dbReference>
<evidence type="ECO:0000259" key="1">
    <source>
        <dbReference type="Pfam" id="PF02350"/>
    </source>
</evidence>
<reference evidence="3" key="1">
    <citation type="submission" date="2016-10" db="EMBL/GenBank/DDBJ databases">
        <authorList>
            <person name="Varghese N."/>
            <person name="Submissions S."/>
        </authorList>
    </citation>
    <scope>NUCLEOTIDE SEQUENCE [LARGE SCALE GENOMIC DNA]</scope>
    <source>
        <strain evidence="3">DSM 24536</strain>
    </source>
</reference>
<dbReference type="InterPro" id="IPR003331">
    <property type="entry name" value="UDP_GlcNAc_Epimerase_2_dom"/>
</dbReference>
<dbReference type="InterPro" id="IPR029767">
    <property type="entry name" value="WecB-like"/>
</dbReference>
<dbReference type="EMBL" id="FNHH01000027">
    <property type="protein sequence ID" value="SDM87836.1"/>
    <property type="molecule type" value="Genomic_DNA"/>
</dbReference>
<evidence type="ECO:0000313" key="2">
    <source>
        <dbReference type="EMBL" id="SDM87836.1"/>
    </source>
</evidence>
<dbReference type="GO" id="GO:0004553">
    <property type="term" value="F:hydrolase activity, hydrolyzing O-glycosyl compounds"/>
    <property type="evidence" value="ECO:0007669"/>
    <property type="project" value="InterPro"/>
</dbReference>
<dbReference type="GO" id="GO:0006047">
    <property type="term" value="P:UDP-N-acetylglucosamine metabolic process"/>
    <property type="evidence" value="ECO:0007669"/>
    <property type="project" value="InterPro"/>
</dbReference>
<keyword evidence="3" id="KW-1185">Reference proteome</keyword>